<dbReference type="CDD" id="cd02440">
    <property type="entry name" value="AdoMet_MTases"/>
    <property type="match status" value="1"/>
</dbReference>
<dbReference type="STRING" id="1263868.RESH_02257"/>
<organism evidence="2 3">
    <name type="scientific">Rhodopirellula europaea SH398</name>
    <dbReference type="NCBI Taxonomy" id="1263868"/>
    <lineage>
        <taxon>Bacteria</taxon>
        <taxon>Pseudomonadati</taxon>
        <taxon>Planctomycetota</taxon>
        <taxon>Planctomycetia</taxon>
        <taxon>Pirellulales</taxon>
        <taxon>Pirellulaceae</taxon>
        <taxon>Rhodopirellula</taxon>
    </lineage>
</organism>
<feature type="domain" description="Methyltransferase" evidence="1">
    <location>
        <begin position="87"/>
        <end position="211"/>
    </location>
</feature>
<comment type="caution">
    <text evidence="2">The sequence shown here is derived from an EMBL/GenBank/DDBJ whole genome shotgun (WGS) entry which is preliminary data.</text>
</comment>
<keyword evidence="2" id="KW-0489">Methyltransferase</keyword>
<dbReference type="Proteomes" id="UP000011996">
    <property type="component" value="Unassembled WGS sequence"/>
</dbReference>
<evidence type="ECO:0000313" key="3">
    <source>
        <dbReference type="Proteomes" id="UP000011996"/>
    </source>
</evidence>
<sequence length="295" mass="32288">MGWNLTKIAQSLGGIPQWVALGVHSHPIAFQFFQVVFSQKCPERMFARVLEPCPDDPAADAAAYQAMDHRQVNTTFVDDLVSGGKVGPRVIDLGCGPAGIPLIVGERWRELEETGGLSDSNFAEEQLQIMAVDFSVDMLELASFEIELNGMQDLVWLQQIDLTDPESLQEDLAQTIISNTVLHHLPDPITGIQVAMRALMPGGRIFIRDLFRPSSREEVERLVEEHTDAKSEGDLAPEYAPSQLLRQSLLASLTLGEAREMVASVGIPAEAVQMTSDRHWTLDWTSPGGGSASIG</sequence>
<name>M5S6H5_9BACT</name>
<proteinExistence type="predicted"/>
<protein>
    <submittedName>
        <fullName evidence="2">UbiE/COQ5 methyltransferase</fullName>
    </submittedName>
</protein>
<dbReference type="EMBL" id="ANOF01000072">
    <property type="protein sequence ID" value="EMI27105.1"/>
    <property type="molecule type" value="Genomic_DNA"/>
</dbReference>
<gene>
    <name evidence="2" type="ORF">RESH_02257</name>
</gene>
<dbReference type="Pfam" id="PF13847">
    <property type="entry name" value="Methyltransf_31"/>
    <property type="match status" value="1"/>
</dbReference>
<dbReference type="PATRIC" id="fig|1263868.3.peg.2448"/>
<keyword evidence="2" id="KW-0808">Transferase</keyword>
<dbReference type="GO" id="GO:0008168">
    <property type="term" value="F:methyltransferase activity"/>
    <property type="evidence" value="ECO:0007669"/>
    <property type="project" value="UniProtKB-KW"/>
</dbReference>
<accession>M5S6H5</accession>
<evidence type="ECO:0000259" key="1">
    <source>
        <dbReference type="Pfam" id="PF13847"/>
    </source>
</evidence>
<evidence type="ECO:0000313" key="2">
    <source>
        <dbReference type="EMBL" id="EMI27105.1"/>
    </source>
</evidence>
<dbReference type="SUPFAM" id="SSF53335">
    <property type="entry name" value="S-adenosyl-L-methionine-dependent methyltransferases"/>
    <property type="match status" value="1"/>
</dbReference>
<dbReference type="AlphaFoldDB" id="M5S6H5"/>
<reference evidence="2 3" key="1">
    <citation type="journal article" date="2013" name="Mar. Genomics">
        <title>Expression of sulfatases in Rhodopirellula baltica and the diversity of sulfatases in the genus Rhodopirellula.</title>
        <authorList>
            <person name="Wegner C.E."/>
            <person name="Richter-Heitmann T."/>
            <person name="Klindworth A."/>
            <person name="Klockow C."/>
            <person name="Richter M."/>
            <person name="Achstetter T."/>
            <person name="Glockner F.O."/>
            <person name="Harder J."/>
        </authorList>
    </citation>
    <scope>NUCLEOTIDE SEQUENCE [LARGE SCALE GENOMIC DNA]</scope>
    <source>
        <strain evidence="2 3">SH398</strain>
    </source>
</reference>
<dbReference type="PANTHER" id="PTHR43861">
    <property type="entry name" value="TRANS-ACONITATE 2-METHYLTRANSFERASE-RELATED"/>
    <property type="match status" value="1"/>
</dbReference>
<dbReference type="InterPro" id="IPR029063">
    <property type="entry name" value="SAM-dependent_MTases_sf"/>
</dbReference>
<dbReference type="InterPro" id="IPR025714">
    <property type="entry name" value="Methyltranfer_dom"/>
</dbReference>
<dbReference type="Gene3D" id="3.40.50.150">
    <property type="entry name" value="Vaccinia Virus protein VP39"/>
    <property type="match status" value="1"/>
</dbReference>
<dbReference type="GO" id="GO:0032259">
    <property type="term" value="P:methylation"/>
    <property type="evidence" value="ECO:0007669"/>
    <property type="project" value="UniProtKB-KW"/>
</dbReference>